<sequence length="110" mass="11934">MKKVILLPLLILCCCISMAVSAATIEPHMGVQPEGMSATIDTNNNVTITGAPGVITKLTCFRSVPTPHYWYDGGFGGNGVYFNSGNAYLVIVDIALPDYSAMQVHYWITY</sequence>
<feature type="signal peptide" evidence="1">
    <location>
        <begin position="1"/>
        <end position="22"/>
    </location>
</feature>
<evidence type="ECO:0000313" key="2">
    <source>
        <dbReference type="EMBL" id="UYQ91741.1"/>
    </source>
</evidence>
<evidence type="ECO:0000313" key="3">
    <source>
        <dbReference type="Proteomes" id="UP001162741"/>
    </source>
</evidence>
<evidence type="ECO:0000256" key="1">
    <source>
        <dbReference type="SAM" id="SignalP"/>
    </source>
</evidence>
<keyword evidence="3" id="KW-1185">Reference proteome</keyword>
<keyword evidence="1" id="KW-0732">Signal</keyword>
<feature type="chain" id="PRO_5046211350" evidence="1">
    <location>
        <begin position="23"/>
        <end position="110"/>
    </location>
</feature>
<reference evidence="2" key="1">
    <citation type="submission" date="2022-10" db="EMBL/GenBank/DDBJ databases">
        <title>Chitinophaga sp. nov., isolated from soil.</title>
        <authorList>
            <person name="Jeon C.O."/>
        </authorList>
    </citation>
    <scope>NUCLEOTIDE SEQUENCE</scope>
    <source>
        <strain evidence="2">R8</strain>
    </source>
</reference>
<dbReference type="Proteomes" id="UP001162741">
    <property type="component" value="Chromosome"/>
</dbReference>
<protein>
    <submittedName>
        <fullName evidence="2">Uncharacterized protein</fullName>
    </submittedName>
</protein>
<gene>
    <name evidence="2" type="ORF">MKQ68_16765</name>
</gene>
<proteinExistence type="predicted"/>
<organism evidence="2 3">
    <name type="scientific">Chitinophaga horti</name>
    <dbReference type="NCBI Taxonomy" id="2920382"/>
    <lineage>
        <taxon>Bacteria</taxon>
        <taxon>Pseudomonadati</taxon>
        <taxon>Bacteroidota</taxon>
        <taxon>Chitinophagia</taxon>
        <taxon>Chitinophagales</taxon>
        <taxon>Chitinophagaceae</taxon>
        <taxon>Chitinophaga</taxon>
    </lineage>
</organism>
<name>A0ABY6IX23_9BACT</name>
<accession>A0ABY6IX23</accession>
<dbReference type="EMBL" id="CP107006">
    <property type="protein sequence ID" value="UYQ91741.1"/>
    <property type="molecule type" value="Genomic_DNA"/>
</dbReference>
<dbReference type="RefSeq" id="WP_244840754.1">
    <property type="nucleotide sequence ID" value="NZ_CP107006.1"/>
</dbReference>